<evidence type="ECO:0000313" key="3">
    <source>
        <dbReference type="Proteomes" id="UP001420932"/>
    </source>
</evidence>
<organism evidence="2 3">
    <name type="scientific">Stephania yunnanensis</name>
    <dbReference type="NCBI Taxonomy" id="152371"/>
    <lineage>
        <taxon>Eukaryota</taxon>
        <taxon>Viridiplantae</taxon>
        <taxon>Streptophyta</taxon>
        <taxon>Embryophyta</taxon>
        <taxon>Tracheophyta</taxon>
        <taxon>Spermatophyta</taxon>
        <taxon>Magnoliopsida</taxon>
        <taxon>Ranunculales</taxon>
        <taxon>Menispermaceae</taxon>
        <taxon>Menispermoideae</taxon>
        <taxon>Cissampelideae</taxon>
        <taxon>Stephania</taxon>
    </lineage>
</organism>
<dbReference type="Proteomes" id="UP001420932">
    <property type="component" value="Unassembled WGS sequence"/>
</dbReference>
<sequence>MLYTSTKRLLHIINTRWKSTFFLPTREQRRRPGSSGADQGPAASTSDQGAEVISDRRAEATSDHRAEATNDQGAEAPADQGAEARVGEMQDDQGGGARMMTREEARGPGKRTTREDQGRGRRGIRTITRKRATSDDDDEVEA</sequence>
<name>A0AAP0EP26_9MAGN</name>
<comment type="caution">
    <text evidence="2">The sequence shown here is derived from an EMBL/GenBank/DDBJ whole genome shotgun (WGS) entry which is preliminary data.</text>
</comment>
<feature type="region of interest" description="Disordered" evidence="1">
    <location>
        <begin position="24"/>
        <end position="142"/>
    </location>
</feature>
<dbReference type="EMBL" id="JBBNAF010000012">
    <property type="protein sequence ID" value="KAK9093203.1"/>
    <property type="molecule type" value="Genomic_DNA"/>
</dbReference>
<feature type="compositionally biased region" description="Basic and acidic residues" evidence="1">
    <location>
        <begin position="53"/>
        <end position="68"/>
    </location>
</feature>
<feature type="compositionally biased region" description="Basic and acidic residues" evidence="1">
    <location>
        <begin position="100"/>
        <end position="119"/>
    </location>
</feature>
<gene>
    <name evidence="2" type="ORF">Syun_028114</name>
</gene>
<reference evidence="2 3" key="1">
    <citation type="submission" date="2024-01" db="EMBL/GenBank/DDBJ databases">
        <title>Genome assemblies of Stephania.</title>
        <authorList>
            <person name="Yang L."/>
        </authorList>
    </citation>
    <scope>NUCLEOTIDE SEQUENCE [LARGE SCALE GENOMIC DNA]</scope>
    <source>
        <strain evidence="2">YNDBR</strain>
        <tissue evidence="2">Leaf</tissue>
    </source>
</reference>
<keyword evidence="3" id="KW-1185">Reference proteome</keyword>
<evidence type="ECO:0000256" key="1">
    <source>
        <dbReference type="SAM" id="MobiDB-lite"/>
    </source>
</evidence>
<evidence type="ECO:0000313" key="2">
    <source>
        <dbReference type="EMBL" id="KAK9093203.1"/>
    </source>
</evidence>
<proteinExistence type="predicted"/>
<accession>A0AAP0EP26</accession>
<feature type="compositionally biased region" description="Basic residues" evidence="1">
    <location>
        <begin position="120"/>
        <end position="131"/>
    </location>
</feature>
<dbReference type="AlphaFoldDB" id="A0AAP0EP26"/>
<protein>
    <submittedName>
        <fullName evidence="2">Uncharacterized protein</fullName>
    </submittedName>
</protein>